<name>A0A3N2BD56_9MICO</name>
<keyword evidence="2" id="KW-1133">Transmembrane helix</keyword>
<evidence type="ECO:0000259" key="3">
    <source>
        <dbReference type="Pfam" id="PF00144"/>
    </source>
</evidence>
<feature type="compositionally biased region" description="Low complexity" evidence="1">
    <location>
        <begin position="256"/>
        <end position="266"/>
    </location>
</feature>
<feature type="region of interest" description="Disordered" evidence="1">
    <location>
        <begin position="242"/>
        <end position="272"/>
    </location>
</feature>
<dbReference type="SUPFAM" id="SSF56601">
    <property type="entry name" value="beta-lactamase/transpeptidase-like"/>
    <property type="match status" value="1"/>
</dbReference>
<evidence type="ECO:0000256" key="2">
    <source>
        <dbReference type="SAM" id="Phobius"/>
    </source>
</evidence>
<reference evidence="4 5" key="1">
    <citation type="submission" date="2018-11" db="EMBL/GenBank/DDBJ databases">
        <title>Sequencing the genomes of 1000 actinobacteria strains.</title>
        <authorList>
            <person name="Klenk H.-P."/>
        </authorList>
    </citation>
    <scope>NUCLEOTIDE SEQUENCE [LARGE SCALE GENOMIC DNA]</scope>
    <source>
        <strain evidence="4 5">DSM 11294</strain>
    </source>
</reference>
<evidence type="ECO:0000313" key="4">
    <source>
        <dbReference type="EMBL" id="ROR73178.1"/>
    </source>
</evidence>
<proteinExistence type="predicted"/>
<dbReference type="EMBL" id="RKHK01000001">
    <property type="protein sequence ID" value="ROR73178.1"/>
    <property type="molecule type" value="Genomic_DNA"/>
</dbReference>
<dbReference type="Gene3D" id="3.40.710.10">
    <property type="entry name" value="DD-peptidase/beta-lactamase superfamily"/>
    <property type="match status" value="1"/>
</dbReference>
<dbReference type="Proteomes" id="UP000280668">
    <property type="component" value="Unassembled WGS sequence"/>
</dbReference>
<dbReference type="PANTHER" id="PTHR46825">
    <property type="entry name" value="D-ALANYL-D-ALANINE-CARBOXYPEPTIDASE/ENDOPEPTIDASE AMPH"/>
    <property type="match status" value="1"/>
</dbReference>
<dbReference type="AlphaFoldDB" id="A0A3N2BD56"/>
<dbReference type="InterPro" id="IPR001466">
    <property type="entry name" value="Beta-lactam-related"/>
</dbReference>
<keyword evidence="5" id="KW-1185">Reference proteome</keyword>
<dbReference type="InterPro" id="IPR012338">
    <property type="entry name" value="Beta-lactam/transpept-like"/>
</dbReference>
<evidence type="ECO:0000256" key="1">
    <source>
        <dbReference type="SAM" id="MobiDB-lite"/>
    </source>
</evidence>
<feature type="domain" description="Beta-lactamase-related" evidence="3">
    <location>
        <begin position="100"/>
        <end position="367"/>
    </location>
</feature>
<dbReference type="InterPro" id="IPR050491">
    <property type="entry name" value="AmpC-like"/>
</dbReference>
<gene>
    <name evidence="4" type="ORF">EDD31_1546</name>
</gene>
<keyword evidence="2" id="KW-0472">Membrane</keyword>
<dbReference type="RefSeq" id="WP_245991038.1">
    <property type="nucleotide sequence ID" value="NZ_RKHK01000001.1"/>
</dbReference>
<comment type="caution">
    <text evidence="4">The sequence shown here is derived from an EMBL/GenBank/DDBJ whole genome shotgun (WGS) entry which is preliminary data.</text>
</comment>
<dbReference type="PANTHER" id="PTHR46825:SF9">
    <property type="entry name" value="BETA-LACTAMASE-RELATED DOMAIN-CONTAINING PROTEIN"/>
    <property type="match status" value="1"/>
</dbReference>
<accession>A0A3N2BD56</accession>
<protein>
    <submittedName>
        <fullName evidence="4">CubicO group peptidase (Beta-lactamase class C family)</fullName>
    </submittedName>
</protein>
<feature type="transmembrane region" description="Helical" evidence="2">
    <location>
        <begin position="26"/>
        <end position="44"/>
    </location>
</feature>
<organism evidence="4 5">
    <name type="scientific">Bogoriella caseilytica</name>
    <dbReference type="NCBI Taxonomy" id="56055"/>
    <lineage>
        <taxon>Bacteria</taxon>
        <taxon>Bacillati</taxon>
        <taxon>Actinomycetota</taxon>
        <taxon>Actinomycetes</taxon>
        <taxon>Micrococcales</taxon>
        <taxon>Bogoriellaceae</taxon>
        <taxon>Bogoriella</taxon>
    </lineage>
</organism>
<keyword evidence="2" id="KW-0812">Transmembrane</keyword>
<dbReference type="Pfam" id="PF00144">
    <property type="entry name" value="Beta-lactamase"/>
    <property type="match status" value="1"/>
</dbReference>
<sequence>MTESTADHPGATAPARAARQGTRRPAVLLGAAMAVIAAVLALWLRPAGGSIDGHSMVEGDTTLAAAALEHLPDGAYGAVVAEVTPQGTRTAAIGVPLEGTVEIGSVSKGLTGLLYADAIERGEIEPQTPLGELLDLGDSPAADITLEELAQHRSGLPRLAGGVGTFARSYASAVLGTNPYTGDLAGLLADLRAADLGPREPSYSNLGFAALGHALAAAAGMDYPTLLHGRLAVPADLSALSLPSSRDELGPEAVQGRDQQGRRPQPWINEAYAPTGTGIRADAATMAQLAELMLAGSVPGAQAMEPTADFHEGSIGAAWFTDTINGSEVVWHNGGTGGFFTWFGVDPEHGTALFLSAATNQPVDQAGQALLAQAGGDR</sequence>
<evidence type="ECO:0000313" key="5">
    <source>
        <dbReference type="Proteomes" id="UP000280668"/>
    </source>
</evidence>